<dbReference type="InterPro" id="IPR011009">
    <property type="entry name" value="Kinase-like_dom_sf"/>
</dbReference>
<dbReference type="SUPFAM" id="SSF56112">
    <property type="entry name" value="Protein kinase-like (PK-like)"/>
    <property type="match status" value="1"/>
</dbReference>
<keyword evidence="3" id="KW-0808">Transferase</keyword>
<gene>
    <name evidence="3" type="ORF">SCF082_LOCUS4215</name>
</gene>
<dbReference type="EMBL" id="CAXAMM010002191">
    <property type="protein sequence ID" value="CAK8995110.1"/>
    <property type="molecule type" value="Genomic_DNA"/>
</dbReference>
<dbReference type="PROSITE" id="PS50011">
    <property type="entry name" value="PROTEIN_KINASE_DOM"/>
    <property type="match status" value="1"/>
</dbReference>
<dbReference type="InterPro" id="IPR000719">
    <property type="entry name" value="Prot_kinase_dom"/>
</dbReference>
<evidence type="ECO:0000313" key="3">
    <source>
        <dbReference type="EMBL" id="CAK8995110.1"/>
    </source>
</evidence>
<dbReference type="Proteomes" id="UP001642464">
    <property type="component" value="Unassembled WGS sequence"/>
</dbReference>
<protein>
    <submittedName>
        <fullName evidence="3">Probable serine/threonine-protein kinase DDB_G0284251</fullName>
    </submittedName>
</protein>
<name>A0ABP0HY12_9DINO</name>
<feature type="domain" description="Protein kinase" evidence="2">
    <location>
        <begin position="66"/>
        <end position="404"/>
    </location>
</feature>
<organism evidence="3 4">
    <name type="scientific">Durusdinium trenchii</name>
    <dbReference type="NCBI Taxonomy" id="1381693"/>
    <lineage>
        <taxon>Eukaryota</taxon>
        <taxon>Sar</taxon>
        <taxon>Alveolata</taxon>
        <taxon>Dinophyceae</taxon>
        <taxon>Suessiales</taxon>
        <taxon>Symbiodiniaceae</taxon>
        <taxon>Durusdinium</taxon>
    </lineage>
</organism>
<dbReference type="Gene3D" id="1.10.510.10">
    <property type="entry name" value="Transferase(Phosphotransferase) domain 1"/>
    <property type="match status" value="2"/>
</dbReference>
<feature type="region of interest" description="Disordered" evidence="1">
    <location>
        <begin position="392"/>
        <end position="426"/>
    </location>
</feature>
<reference evidence="3 4" key="1">
    <citation type="submission" date="2024-02" db="EMBL/GenBank/DDBJ databases">
        <authorList>
            <person name="Chen Y."/>
            <person name="Shah S."/>
            <person name="Dougan E. K."/>
            <person name="Thang M."/>
            <person name="Chan C."/>
        </authorList>
    </citation>
    <scope>NUCLEOTIDE SEQUENCE [LARGE SCALE GENOMIC DNA]</scope>
</reference>
<dbReference type="PANTHER" id="PTHR44167">
    <property type="entry name" value="OVARIAN-SPECIFIC SERINE/THREONINE-PROTEIN KINASE LOK-RELATED"/>
    <property type="match status" value="1"/>
</dbReference>
<keyword evidence="3" id="KW-0418">Kinase</keyword>
<feature type="compositionally biased region" description="Low complexity" evidence="1">
    <location>
        <begin position="399"/>
        <end position="420"/>
    </location>
</feature>
<feature type="region of interest" description="Disordered" evidence="1">
    <location>
        <begin position="27"/>
        <end position="50"/>
    </location>
</feature>
<evidence type="ECO:0000256" key="1">
    <source>
        <dbReference type="SAM" id="MobiDB-lite"/>
    </source>
</evidence>
<dbReference type="PROSITE" id="PS00109">
    <property type="entry name" value="PROTEIN_KINASE_TYR"/>
    <property type="match status" value="1"/>
</dbReference>
<keyword evidence="4" id="KW-1185">Reference proteome</keyword>
<evidence type="ECO:0000259" key="2">
    <source>
        <dbReference type="PROSITE" id="PS50011"/>
    </source>
</evidence>
<dbReference type="PANTHER" id="PTHR44167:SF30">
    <property type="entry name" value="PHOSPHORYLASE KINASE"/>
    <property type="match status" value="1"/>
</dbReference>
<accession>A0ABP0HY12</accession>
<dbReference type="InterPro" id="IPR008266">
    <property type="entry name" value="Tyr_kinase_AS"/>
</dbReference>
<dbReference type="GO" id="GO:0016301">
    <property type="term" value="F:kinase activity"/>
    <property type="evidence" value="ECO:0007669"/>
    <property type="project" value="UniProtKB-KW"/>
</dbReference>
<proteinExistence type="predicted"/>
<feature type="compositionally biased region" description="Low complexity" evidence="1">
    <location>
        <begin position="27"/>
        <end position="43"/>
    </location>
</feature>
<sequence>MALAADACHACRAGSEEAKVRPVELCSTDSGTSYSSATSGGSSERPTGAGLVDPRCTNLNFFHDFARIEEMIGKGSFTKRKELSSCCRGEGQVELHLWSGEGEKLVVVKRLPAERVRVNQGQPASEQELFQRSISRSSEDVLAEIGVFSYLGQSEKLPAYILEMLFALQMDQEVWLVLEHAEGGDLFNVISKRPPSKELLLLWAWQLLQAVAFLHQQGICHRDISLENILLSGGDIRLMDFGQAVQSSEAGQLLRYFWAIGKPYYRPPETYIPSSSTFEVMMPPGLSSGQVTLAKTPSQDFLCHVRVLDVETATAEPYGYTAPPVDVFETGVSILIMFFAAPPWRQARPNDTYFKWVQSNGLQALAKSWKKALPEPVGELLKRMLHLDAEQRPSAQECSSTPASRAPTATASCPSPLASSYWTSSW</sequence>
<dbReference type="Pfam" id="PF00069">
    <property type="entry name" value="Pkinase"/>
    <property type="match status" value="1"/>
</dbReference>
<comment type="caution">
    <text evidence="3">The sequence shown here is derived from an EMBL/GenBank/DDBJ whole genome shotgun (WGS) entry which is preliminary data.</text>
</comment>
<evidence type="ECO:0000313" key="4">
    <source>
        <dbReference type="Proteomes" id="UP001642464"/>
    </source>
</evidence>